<dbReference type="Gene3D" id="3.40.50.720">
    <property type="entry name" value="NAD(P)-binding Rossmann-like Domain"/>
    <property type="match status" value="1"/>
</dbReference>
<dbReference type="EMBL" id="DRWN01000007">
    <property type="protein sequence ID" value="HHK67609.1"/>
    <property type="molecule type" value="Genomic_DNA"/>
</dbReference>
<protein>
    <submittedName>
        <fullName evidence="4">NADP-dependent malic enzyme</fullName>
    </submittedName>
</protein>
<dbReference type="Gene3D" id="3.40.50.10380">
    <property type="entry name" value="Malic enzyme, N-terminal domain"/>
    <property type="match status" value="1"/>
</dbReference>
<dbReference type="GO" id="GO:0004470">
    <property type="term" value="F:malic enzyme activity"/>
    <property type="evidence" value="ECO:0007669"/>
    <property type="project" value="InterPro"/>
</dbReference>
<dbReference type="SMART" id="SM01274">
    <property type="entry name" value="malic"/>
    <property type="match status" value="1"/>
</dbReference>
<evidence type="ECO:0000313" key="4">
    <source>
        <dbReference type="EMBL" id="HHK67609.1"/>
    </source>
</evidence>
<dbReference type="SUPFAM" id="SSF51735">
    <property type="entry name" value="NAD(P)-binding Rossmann-fold domains"/>
    <property type="match status" value="1"/>
</dbReference>
<dbReference type="Pfam" id="PF00390">
    <property type="entry name" value="malic"/>
    <property type="match status" value="1"/>
</dbReference>
<dbReference type="SMART" id="SM00919">
    <property type="entry name" value="Malic_M"/>
    <property type="match status" value="1"/>
</dbReference>
<sequence length="447" mass="49127">MYFVSEVERFGKVAVKAAPYYGGKLEIVPKIPVRSLEDFAVWYTPGVAAVCKAIAADKELSFDYTWRWNTIAVVTNGTRVLGLGNIGPEASLPVMEGKALIFKFLGGVDAFPLCLNITDRNKFVEVVKTLEPGLGGINLEDIASPDCFYILDRLRQEMSIPVWHDDQLGTAGATLAGLYNSLKITGRKLSKTSIVLFGAGAANIATARLLEKAGANMSKMILVDTKGILHAEREDMDELMLKNPWKYELALKTNKAKISGGLPEALEGADVLIAASVPGPGVIKKEWIGKMVENPVVFLLANPVPEMWPWEAKEAGAAVVATGRSDFPNQVNNSLVFPSVFRGALDVRARTISDTMILRAAQALAEFIPEEKLTAEHIIPTMEEWEVYVYVAAAVAEQAVAENLARRPLSYDEEFVRARKVIERSRKVLMSLMERRLIKPLPQVDQP</sequence>
<name>A0A7C5Q380_CALS0</name>
<feature type="domain" description="Malic enzyme N-terminal" evidence="3">
    <location>
        <begin position="22"/>
        <end position="155"/>
    </location>
</feature>
<feature type="domain" description="Malic enzyme NAD-binding" evidence="2">
    <location>
        <begin position="167"/>
        <end position="400"/>
    </location>
</feature>
<dbReference type="InterPro" id="IPR045213">
    <property type="entry name" value="Malic_NAD-bd_bact_type"/>
</dbReference>
<dbReference type="AlphaFoldDB" id="A0A7C5Q380"/>
<keyword evidence="1" id="KW-0560">Oxidoreductase</keyword>
<organism evidence="4">
    <name type="scientific">Caldiarchaeum subterraneum</name>
    <dbReference type="NCBI Taxonomy" id="311458"/>
    <lineage>
        <taxon>Archaea</taxon>
        <taxon>Nitrososphaerota</taxon>
        <taxon>Candidatus Caldarchaeales</taxon>
        <taxon>Candidatus Caldarchaeaceae</taxon>
        <taxon>Candidatus Caldarchaeum</taxon>
    </lineage>
</organism>
<dbReference type="InterPro" id="IPR036291">
    <property type="entry name" value="NAD(P)-bd_dom_sf"/>
</dbReference>
<evidence type="ECO:0000259" key="3">
    <source>
        <dbReference type="SMART" id="SM01274"/>
    </source>
</evidence>
<dbReference type="Pfam" id="PF03949">
    <property type="entry name" value="Malic_M"/>
    <property type="match status" value="1"/>
</dbReference>
<dbReference type="PANTHER" id="PTHR43237:SF4">
    <property type="entry name" value="NADP-DEPENDENT MALIC ENZYME"/>
    <property type="match status" value="1"/>
</dbReference>
<dbReference type="InterPro" id="IPR046346">
    <property type="entry name" value="Aminoacid_DH-like_N_sf"/>
</dbReference>
<dbReference type="SUPFAM" id="SSF53223">
    <property type="entry name" value="Aminoacid dehydrogenase-like, N-terminal domain"/>
    <property type="match status" value="1"/>
</dbReference>
<reference evidence="4" key="1">
    <citation type="journal article" date="2020" name="mSystems">
        <title>Genome- and Community-Level Interaction Insights into Carbon Utilization and Element Cycling Functions of Hydrothermarchaeota in Hydrothermal Sediment.</title>
        <authorList>
            <person name="Zhou Z."/>
            <person name="Liu Y."/>
            <person name="Xu W."/>
            <person name="Pan J."/>
            <person name="Luo Z.H."/>
            <person name="Li M."/>
        </authorList>
    </citation>
    <scope>NUCLEOTIDE SEQUENCE [LARGE SCALE GENOMIC DNA]</scope>
    <source>
        <strain evidence="4">SpSt-1056</strain>
    </source>
</reference>
<comment type="caution">
    <text evidence="4">The sequence shown here is derived from an EMBL/GenBank/DDBJ whole genome shotgun (WGS) entry which is preliminary data.</text>
</comment>
<accession>A0A7C5Q380</accession>
<dbReference type="CDD" id="cd05311">
    <property type="entry name" value="NAD_bind_2_malic_enz"/>
    <property type="match status" value="1"/>
</dbReference>
<dbReference type="InterPro" id="IPR037062">
    <property type="entry name" value="Malic_N_dom_sf"/>
</dbReference>
<proteinExistence type="predicted"/>
<dbReference type="InterPro" id="IPR012302">
    <property type="entry name" value="Malic_NAD-bd"/>
</dbReference>
<dbReference type="InterPro" id="IPR012301">
    <property type="entry name" value="Malic_N_dom"/>
</dbReference>
<dbReference type="PANTHER" id="PTHR43237">
    <property type="entry name" value="NADP-DEPENDENT MALIC ENZYME"/>
    <property type="match status" value="1"/>
</dbReference>
<evidence type="ECO:0000259" key="2">
    <source>
        <dbReference type="SMART" id="SM00919"/>
    </source>
</evidence>
<gene>
    <name evidence="4" type="ORF">ENM11_00435</name>
</gene>
<dbReference type="InterPro" id="IPR051674">
    <property type="entry name" value="Malate_Decarboxylase"/>
</dbReference>
<dbReference type="GO" id="GO:0051287">
    <property type="term" value="F:NAD binding"/>
    <property type="evidence" value="ECO:0007669"/>
    <property type="project" value="InterPro"/>
</dbReference>
<evidence type="ECO:0000256" key="1">
    <source>
        <dbReference type="ARBA" id="ARBA00023002"/>
    </source>
</evidence>
<dbReference type="GO" id="GO:0016616">
    <property type="term" value="F:oxidoreductase activity, acting on the CH-OH group of donors, NAD or NADP as acceptor"/>
    <property type="evidence" value="ECO:0007669"/>
    <property type="project" value="InterPro"/>
</dbReference>